<keyword evidence="11" id="KW-1185">Reference proteome</keyword>
<dbReference type="EMBL" id="JAUSTT010000015">
    <property type="protein sequence ID" value="MDQ0176763.1"/>
    <property type="molecule type" value="Genomic_DNA"/>
</dbReference>
<keyword evidence="3 6" id="KW-0285">Flavoprotein</keyword>
<evidence type="ECO:0000259" key="8">
    <source>
        <dbReference type="Pfam" id="PF02770"/>
    </source>
</evidence>
<accession>A0ABT9WUH2</accession>
<reference evidence="10 11" key="1">
    <citation type="submission" date="2023-07" db="EMBL/GenBank/DDBJ databases">
        <title>Genomic Encyclopedia of Type Strains, Phase IV (KMG-IV): sequencing the most valuable type-strain genomes for metagenomic binning, comparative biology and taxonomic classification.</title>
        <authorList>
            <person name="Goeker M."/>
        </authorList>
    </citation>
    <scope>NUCLEOTIDE SEQUENCE [LARGE SCALE GENOMIC DNA]</scope>
    <source>
        <strain evidence="10 11">DSM 23837</strain>
    </source>
</reference>
<dbReference type="SUPFAM" id="SSF47203">
    <property type="entry name" value="Acyl-CoA dehydrogenase C-terminal domain-like"/>
    <property type="match status" value="1"/>
</dbReference>
<dbReference type="Pfam" id="PF00441">
    <property type="entry name" value="Acyl-CoA_dh_1"/>
    <property type="match status" value="1"/>
</dbReference>
<dbReference type="Pfam" id="PF02770">
    <property type="entry name" value="Acyl-CoA_dh_M"/>
    <property type="match status" value="1"/>
</dbReference>
<evidence type="ECO:0000256" key="5">
    <source>
        <dbReference type="ARBA" id="ARBA00023002"/>
    </source>
</evidence>
<organism evidence="10 11">
    <name type="scientific">Bacillus chungangensis</name>
    <dbReference type="NCBI Taxonomy" id="587633"/>
    <lineage>
        <taxon>Bacteria</taxon>
        <taxon>Bacillati</taxon>
        <taxon>Bacillota</taxon>
        <taxon>Bacilli</taxon>
        <taxon>Bacillales</taxon>
        <taxon>Bacillaceae</taxon>
        <taxon>Bacillus</taxon>
    </lineage>
</organism>
<keyword evidence="4 6" id="KW-0274">FAD</keyword>
<dbReference type="Pfam" id="PF02771">
    <property type="entry name" value="Acyl-CoA_dh_N"/>
    <property type="match status" value="1"/>
</dbReference>
<name>A0ABT9WUH2_9BACI</name>
<dbReference type="InterPro" id="IPR009075">
    <property type="entry name" value="AcylCo_DH/oxidase_C"/>
</dbReference>
<evidence type="ECO:0000313" key="11">
    <source>
        <dbReference type="Proteomes" id="UP001223586"/>
    </source>
</evidence>
<dbReference type="PANTHER" id="PTHR43884">
    <property type="entry name" value="ACYL-COA DEHYDROGENASE"/>
    <property type="match status" value="1"/>
</dbReference>
<evidence type="ECO:0000256" key="4">
    <source>
        <dbReference type="ARBA" id="ARBA00022827"/>
    </source>
</evidence>
<dbReference type="PIRSF" id="PIRSF016578">
    <property type="entry name" value="HsaA"/>
    <property type="match status" value="1"/>
</dbReference>
<dbReference type="Proteomes" id="UP001223586">
    <property type="component" value="Unassembled WGS sequence"/>
</dbReference>
<gene>
    <name evidence="10" type="ORF">J2S08_002621</name>
</gene>
<dbReference type="InterPro" id="IPR006091">
    <property type="entry name" value="Acyl-CoA_Oxase/DH_mid-dom"/>
</dbReference>
<evidence type="ECO:0000259" key="7">
    <source>
        <dbReference type="Pfam" id="PF00441"/>
    </source>
</evidence>
<evidence type="ECO:0000256" key="3">
    <source>
        <dbReference type="ARBA" id="ARBA00022630"/>
    </source>
</evidence>
<dbReference type="PANTHER" id="PTHR43884:SF25">
    <property type="entry name" value="ACYL-COA DEHYDROGENASE YDBM-RELATED"/>
    <property type="match status" value="1"/>
</dbReference>
<comment type="cofactor">
    <cofactor evidence="1 6">
        <name>FAD</name>
        <dbReference type="ChEBI" id="CHEBI:57692"/>
    </cofactor>
</comment>
<dbReference type="InterPro" id="IPR037069">
    <property type="entry name" value="AcylCoA_DH/ox_N_sf"/>
</dbReference>
<dbReference type="InterPro" id="IPR036250">
    <property type="entry name" value="AcylCo_DH-like_C"/>
</dbReference>
<dbReference type="Gene3D" id="1.20.140.10">
    <property type="entry name" value="Butyryl-CoA Dehydrogenase, subunit A, domain 3"/>
    <property type="match status" value="1"/>
</dbReference>
<protein>
    <submittedName>
        <fullName evidence="10">Alkylation response protein AidB-like acyl-CoA dehydrogenase</fullName>
    </submittedName>
</protein>
<feature type="domain" description="Acyl-CoA dehydrogenase/oxidase C-terminal" evidence="7">
    <location>
        <begin position="244"/>
        <end position="359"/>
    </location>
</feature>
<comment type="similarity">
    <text evidence="2 6">Belongs to the acyl-CoA dehydrogenase family.</text>
</comment>
<dbReference type="InterPro" id="IPR013786">
    <property type="entry name" value="AcylCoA_DH/ox_N"/>
</dbReference>
<keyword evidence="5 6" id="KW-0560">Oxidoreductase</keyword>
<sequence length="388" mass="42940">MHHFMKTKAQQEMMEQLDLLIPIFREREALLDELNSFPEENINDLKKIGYHLLTLPEADGGKGMGLYSFVLMQEKIAQGCGSTALSIGWHLGNTLEYRERRHWNPKAAPWLCKEIQQGALVNSAITERNAGSPTRGAKPQTTASLSGDQWIITGEKTYTSMAPAVDYFFVSATIVSSGEIARFIVPKKAEGVSIRETWDSVAMRGTASHDLVMNEVKIPKHFLLENLSLETKQLAKGWSLHIPACYLGIAGAARDYAISFAGSFEPTSLGKPIATLPNIRQAIGEIELKLQSARHVLYSAASLYEEGNDDEFIQDQLDVAKVMITNTAIDVVDKAMRIVGARALSQSNQMHRYYLNVRAGISNPPMEDLVFMKLAKKALEGREGGEKG</sequence>
<proteinExistence type="inferred from homology"/>
<dbReference type="Gene3D" id="2.40.110.10">
    <property type="entry name" value="Butyryl-CoA Dehydrogenase, subunit A, domain 2"/>
    <property type="match status" value="1"/>
</dbReference>
<evidence type="ECO:0000259" key="9">
    <source>
        <dbReference type="Pfam" id="PF02771"/>
    </source>
</evidence>
<dbReference type="Gene3D" id="1.10.540.10">
    <property type="entry name" value="Acyl-CoA dehydrogenase/oxidase, N-terminal domain"/>
    <property type="match status" value="1"/>
</dbReference>
<dbReference type="SUPFAM" id="SSF56645">
    <property type="entry name" value="Acyl-CoA dehydrogenase NM domain-like"/>
    <property type="match status" value="1"/>
</dbReference>
<feature type="domain" description="Acyl-CoA oxidase/dehydrogenase middle" evidence="8">
    <location>
        <begin position="124"/>
        <end position="216"/>
    </location>
</feature>
<evidence type="ECO:0000256" key="1">
    <source>
        <dbReference type="ARBA" id="ARBA00001974"/>
    </source>
</evidence>
<feature type="domain" description="Acyl-CoA dehydrogenase/oxidase N-terminal" evidence="9">
    <location>
        <begin position="29"/>
        <end position="91"/>
    </location>
</feature>
<dbReference type="RefSeq" id="WP_370875685.1">
    <property type="nucleotide sequence ID" value="NZ_JAUSTT010000015.1"/>
</dbReference>
<evidence type="ECO:0000256" key="6">
    <source>
        <dbReference type="RuleBase" id="RU362125"/>
    </source>
</evidence>
<comment type="caution">
    <text evidence="10">The sequence shown here is derived from an EMBL/GenBank/DDBJ whole genome shotgun (WGS) entry which is preliminary data.</text>
</comment>
<dbReference type="InterPro" id="IPR009100">
    <property type="entry name" value="AcylCoA_DH/oxidase_NM_dom_sf"/>
</dbReference>
<evidence type="ECO:0000313" key="10">
    <source>
        <dbReference type="EMBL" id="MDQ0176763.1"/>
    </source>
</evidence>
<evidence type="ECO:0000256" key="2">
    <source>
        <dbReference type="ARBA" id="ARBA00009347"/>
    </source>
</evidence>
<dbReference type="CDD" id="cd00567">
    <property type="entry name" value="ACAD"/>
    <property type="match status" value="1"/>
</dbReference>
<dbReference type="InterPro" id="IPR046373">
    <property type="entry name" value="Acyl-CoA_Oxase/DH_mid-dom_sf"/>
</dbReference>